<name>A0AAX4HV59_9BACT</name>
<proteinExistence type="predicted"/>
<dbReference type="RefSeq" id="WP_321399446.1">
    <property type="nucleotide sequence ID" value="NZ_CP139487.1"/>
</dbReference>
<gene>
    <name evidence="2" type="ORF">SOO65_08770</name>
</gene>
<dbReference type="AlphaFoldDB" id="A0AAX4HV59"/>
<dbReference type="EMBL" id="CP139487">
    <property type="protein sequence ID" value="WPU66840.1"/>
    <property type="molecule type" value="Genomic_DNA"/>
</dbReference>
<feature type="signal peptide" evidence="1">
    <location>
        <begin position="1"/>
        <end position="18"/>
    </location>
</feature>
<sequence length="219" mass="23393">MKKIIASLILLSSLPALACLNDGRMKICPGDMAVVDYADGKVVGVNPAKKQVSVNFNYGTTNVRGIDTYNIDKVTVKKGCYLSYCVGDSAVVDHADGKVVGINPETQKISVQFDYGVSGVRGIGTYDISRVSIGKGCLNGYCVGDMAVVEYADGEIIGINPWANKISINFNQGSTAVRGVDTYNIARVSVSSLCAEIDGDNSLRSTKDHTEFVINFSKQ</sequence>
<keyword evidence="3" id="KW-1185">Reference proteome</keyword>
<dbReference type="KEGG" id="psti:SOO65_08770"/>
<feature type="chain" id="PRO_5043332260" evidence="1">
    <location>
        <begin position="19"/>
        <end position="219"/>
    </location>
</feature>
<dbReference type="Proteomes" id="UP001324634">
    <property type="component" value="Chromosome"/>
</dbReference>
<protein>
    <submittedName>
        <fullName evidence="2">Uncharacterized protein</fullName>
    </submittedName>
</protein>
<organism evidence="2 3">
    <name type="scientific">Peredibacter starrii</name>
    <dbReference type="NCBI Taxonomy" id="28202"/>
    <lineage>
        <taxon>Bacteria</taxon>
        <taxon>Pseudomonadati</taxon>
        <taxon>Bdellovibrionota</taxon>
        <taxon>Bacteriovoracia</taxon>
        <taxon>Bacteriovoracales</taxon>
        <taxon>Bacteriovoracaceae</taxon>
        <taxon>Peredibacter</taxon>
    </lineage>
</organism>
<evidence type="ECO:0000313" key="3">
    <source>
        <dbReference type="Proteomes" id="UP001324634"/>
    </source>
</evidence>
<reference evidence="2 3" key="1">
    <citation type="submission" date="2023-11" db="EMBL/GenBank/DDBJ databases">
        <title>Peredibacter starrii A3.12.</title>
        <authorList>
            <person name="Mitchell R.J."/>
        </authorList>
    </citation>
    <scope>NUCLEOTIDE SEQUENCE [LARGE SCALE GENOMIC DNA]</scope>
    <source>
        <strain evidence="2 3">A3.12</strain>
    </source>
</reference>
<keyword evidence="1" id="KW-0732">Signal</keyword>
<evidence type="ECO:0000256" key="1">
    <source>
        <dbReference type="SAM" id="SignalP"/>
    </source>
</evidence>
<evidence type="ECO:0000313" key="2">
    <source>
        <dbReference type="EMBL" id="WPU66840.1"/>
    </source>
</evidence>
<accession>A0AAX4HV59</accession>